<dbReference type="Pfam" id="PF24565">
    <property type="entry name" value="Ned1_M"/>
    <property type="match status" value="1"/>
</dbReference>
<dbReference type="AlphaFoldDB" id="A0A3N4JGZ9"/>
<dbReference type="InterPro" id="IPR026058">
    <property type="entry name" value="LIPIN"/>
</dbReference>
<dbReference type="SUPFAM" id="SSF56784">
    <property type="entry name" value="HAD-like"/>
    <property type="match status" value="1"/>
</dbReference>
<dbReference type="SMART" id="SM00775">
    <property type="entry name" value="LNS2"/>
    <property type="match status" value="1"/>
</dbReference>
<feature type="compositionally biased region" description="Polar residues" evidence="3">
    <location>
        <begin position="192"/>
        <end position="201"/>
    </location>
</feature>
<dbReference type="InterPro" id="IPR057124">
    <property type="entry name" value="Ned1-like_M"/>
</dbReference>
<dbReference type="InterPro" id="IPR013209">
    <property type="entry name" value="LNS2"/>
</dbReference>
<comment type="similarity">
    <text evidence="1">Belongs to the lipin family.</text>
</comment>
<dbReference type="GO" id="GO:0009062">
    <property type="term" value="P:fatty acid catabolic process"/>
    <property type="evidence" value="ECO:0007669"/>
    <property type="project" value="TreeGrafter"/>
</dbReference>
<feature type="compositionally biased region" description="Polar residues" evidence="3">
    <location>
        <begin position="153"/>
        <end position="165"/>
    </location>
</feature>
<keyword evidence="2" id="KW-0597">Phosphoprotein</keyword>
<dbReference type="GO" id="GO:0005634">
    <property type="term" value="C:nucleus"/>
    <property type="evidence" value="ECO:0007669"/>
    <property type="project" value="TreeGrafter"/>
</dbReference>
<feature type="region of interest" description="Disordered" evidence="3">
    <location>
        <begin position="305"/>
        <end position="363"/>
    </location>
</feature>
<dbReference type="STRING" id="1336337.A0A3N4JGZ9"/>
<name>A0A3N4JGZ9_9PEZI</name>
<dbReference type="Pfam" id="PF04571">
    <property type="entry name" value="Lipin_N"/>
    <property type="match status" value="1"/>
</dbReference>
<dbReference type="OrthoDB" id="4567at2759"/>
<feature type="region of interest" description="Disordered" evidence="3">
    <location>
        <begin position="603"/>
        <end position="636"/>
    </location>
</feature>
<evidence type="ECO:0000256" key="1">
    <source>
        <dbReference type="ARBA" id="ARBA00005476"/>
    </source>
</evidence>
<dbReference type="FunFam" id="3.40.50.1000:FF:000063">
    <property type="entry name" value="Nuclear elongation and deformation protein"/>
    <property type="match status" value="1"/>
</dbReference>
<evidence type="ECO:0000256" key="3">
    <source>
        <dbReference type="SAM" id="MobiDB-lite"/>
    </source>
</evidence>
<feature type="compositionally biased region" description="Basic and acidic residues" evidence="3">
    <location>
        <begin position="684"/>
        <end position="713"/>
    </location>
</feature>
<feature type="compositionally biased region" description="Basic and acidic residues" evidence="3">
    <location>
        <begin position="326"/>
        <end position="343"/>
    </location>
</feature>
<dbReference type="InterPro" id="IPR031315">
    <property type="entry name" value="LNS2/PITP"/>
</dbReference>
<feature type="region of interest" description="Disordered" evidence="3">
    <location>
        <begin position="650"/>
        <end position="714"/>
    </location>
</feature>
<dbReference type="InterPro" id="IPR007651">
    <property type="entry name" value="Lipin_N"/>
</dbReference>
<keyword evidence="6" id="KW-1185">Reference proteome</keyword>
<evidence type="ECO:0000256" key="2">
    <source>
        <dbReference type="ARBA" id="ARBA00022553"/>
    </source>
</evidence>
<evidence type="ECO:0000313" key="6">
    <source>
        <dbReference type="Proteomes" id="UP000276215"/>
    </source>
</evidence>
<dbReference type="Pfam" id="PF08235">
    <property type="entry name" value="LNS2"/>
    <property type="match status" value="1"/>
</dbReference>
<gene>
    <name evidence="5" type="ORF">L873DRAFT_1690437</name>
</gene>
<evidence type="ECO:0000259" key="4">
    <source>
        <dbReference type="SMART" id="SM00775"/>
    </source>
</evidence>
<dbReference type="EMBL" id="ML120403">
    <property type="protein sequence ID" value="RPA97542.1"/>
    <property type="molecule type" value="Genomic_DNA"/>
</dbReference>
<reference evidence="5 6" key="1">
    <citation type="journal article" date="2018" name="Nat. Ecol. Evol.">
        <title>Pezizomycetes genomes reveal the molecular basis of ectomycorrhizal truffle lifestyle.</title>
        <authorList>
            <person name="Murat C."/>
            <person name="Payen T."/>
            <person name="Noel B."/>
            <person name="Kuo A."/>
            <person name="Morin E."/>
            <person name="Chen J."/>
            <person name="Kohler A."/>
            <person name="Krizsan K."/>
            <person name="Balestrini R."/>
            <person name="Da Silva C."/>
            <person name="Montanini B."/>
            <person name="Hainaut M."/>
            <person name="Levati E."/>
            <person name="Barry K.W."/>
            <person name="Belfiori B."/>
            <person name="Cichocki N."/>
            <person name="Clum A."/>
            <person name="Dockter R.B."/>
            <person name="Fauchery L."/>
            <person name="Guy J."/>
            <person name="Iotti M."/>
            <person name="Le Tacon F."/>
            <person name="Lindquist E.A."/>
            <person name="Lipzen A."/>
            <person name="Malagnac F."/>
            <person name="Mello A."/>
            <person name="Molinier V."/>
            <person name="Miyauchi S."/>
            <person name="Poulain J."/>
            <person name="Riccioni C."/>
            <person name="Rubini A."/>
            <person name="Sitrit Y."/>
            <person name="Splivallo R."/>
            <person name="Traeger S."/>
            <person name="Wang M."/>
            <person name="Zifcakova L."/>
            <person name="Wipf D."/>
            <person name="Zambonelli A."/>
            <person name="Paolocci F."/>
            <person name="Nowrousian M."/>
            <person name="Ottonello S."/>
            <person name="Baldrian P."/>
            <person name="Spatafora J.W."/>
            <person name="Henrissat B."/>
            <person name="Nagy L.G."/>
            <person name="Aury J.M."/>
            <person name="Wincker P."/>
            <person name="Grigoriev I.V."/>
            <person name="Bonfante P."/>
            <person name="Martin F.M."/>
        </authorList>
    </citation>
    <scope>NUCLEOTIDE SEQUENCE [LARGE SCALE GENOMIC DNA]</scope>
    <source>
        <strain evidence="5 6">120613-1</strain>
    </source>
</reference>
<feature type="compositionally biased region" description="Acidic residues" evidence="3">
    <location>
        <begin position="653"/>
        <end position="683"/>
    </location>
</feature>
<dbReference type="GO" id="GO:0008195">
    <property type="term" value="F:phosphatidate phosphatase activity"/>
    <property type="evidence" value="ECO:0007669"/>
    <property type="project" value="TreeGrafter"/>
</dbReference>
<accession>A0A3N4JGZ9</accession>
<dbReference type="Gene3D" id="3.40.50.1000">
    <property type="entry name" value="HAD superfamily/HAD-like"/>
    <property type="match status" value="1"/>
</dbReference>
<dbReference type="InterPro" id="IPR036412">
    <property type="entry name" value="HAD-like_sf"/>
</dbReference>
<feature type="domain" description="LNS2/PITP" evidence="4">
    <location>
        <begin position="409"/>
        <end position="565"/>
    </location>
</feature>
<dbReference type="Proteomes" id="UP000276215">
    <property type="component" value="Unassembled WGS sequence"/>
</dbReference>
<dbReference type="PANTHER" id="PTHR12181">
    <property type="entry name" value="LIPIN"/>
    <property type="match status" value="1"/>
</dbReference>
<organism evidence="5 6">
    <name type="scientific">Choiromyces venosus 120613-1</name>
    <dbReference type="NCBI Taxonomy" id="1336337"/>
    <lineage>
        <taxon>Eukaryota</taxon>
        <taxon>Fungi</taxon>
        <taxon>Dikarya</taxon>
        <taxon>Ascomycota</taxon>
        <taxon>Pezizomycotina</taxon>
        <taxon>Pezizomycetes</taxon>
        <taxon>Pezizales</taxon>
        <taxon>Tuberaceae</taxon>
        <taxon>Choiromyces</taxon>
    </lineage>
</organism>
<evidence type="ECO:0000313" key="5">
    <source>
        <dbReference type="EMBL" id="RPA97542.1"/>
    </source>
</evidence>
<proteinExistence type="inferred from homology"/>
<feature type="compositionally biased region" description="Polar residues" evidence="3">
    <location>
        <begin position="96"/>
        <end position="122"/>
    </location>
</feature>
<sequence length="781" mass="86235">MQYVRSISGSVSKTWNSINPATLSGAIDVIVVEQENGDLACSPFHVRFGKFSLLRPYEKKVVEFRVNGQKTDYSMKLGEGGEAFFIFETNQIVPPEMQTSPLVSPSASPRSMASVPEPSSLQEPDYLNIADTSGRKAESTGDLLLSPRRAQSDFGNATPLSSSPPDNARPASGDWSGAAISLERSASAEVLPTSTRRYTMSGQGGPVRTRSPPPIDHAAAVERALALSRKLSVSNIPTHITDRGDVMLDMHGYKLDQEESLQAEMIARKILAEELEGDYDIGSLIGADRNGNLWIYSSEEAKEKAGREEGISQGIDAVSDAGYSSDEARSDSSSESAKKRIDRLSTPPTTPPLPGQEQSESKSYAKTLRLTSEQLKSLDLKPGANAISFSVNKATCTAFMYLWKSDVPIVISDIDGTITKSDALGHVLTMIGRDWTHLGVAKLYTDIAANGYHLLYLTSRSVGQADTTRNYLNGIVQDKYKLPKGPVIMSPDRTFSALRREVYLRKPEVFKMACLRDILNLFGARHNPFYAGFGNRLTDALSYRSVNIPSTRIFTINSYAEVSLDLLTLTKYKSSYVNMRDLVDHFFPPVGLLSTDEQYTDFNYWRDPVPDPEEFSDSEDEEAGEDDEDEDGEMGDSYYEEHGEMAEGYMENADGEDEYDEDEEEDEDGEEEEEGEYDEESEMAESKIEQHPTEVQKENEGLKEAAKAEEITESKIPFVGGKVSGMKIDLDTSRLTQAEEFAEKELSGIVNEVVGEIKALTTDSKKPEVENRSYEEIGVSA</sequence>
<feature type="region of interest" description="Disordered" evidence="3">
    <location>
        <begin position="96"/>
        <end position="213"/>
    </location>
</feature>
<dbReference type="PANTHER" id="PTHR12181:SF12">
    <property type="entry name" value="PHOSPHATIDATE PHOSPHATASE"/>
    <property type="match status" value="1"/>
</dbReference>
<protein>
    <submittedName>
        <fullName evidence="5">LNS2-domain-containing protein</fullName>
    </submittedName>
</protein>
<feature type="compositionally biased region" description="Acidic residues" evidence="3">
    <location>
        <begin position="610"/>
        <end position="634"/>
    </location>
</feature>
<dbReference type="GO" id="GO:0019432">
    <property type="term" value="P:triglyceride biosynthetic process"/>
    <property type="evidence" value="ECO:0007669"/>
    <property type="project" value="TreeGrafter"/>
</dbReference>
<dbReference type="InterPro" id="IPR023214">
    <property type="entry name" value="HAD_sf"/>
</dbReference>